<dbReference type="InterPro" id="IPR018818">
    <property type="entry name" value="Stb3"/>
</dbReference>
<evidence type="ECO:0000313" key="3">
    <source>
        <dbReference type="Proteomes" id="UP000799750"/>
    </source>
</evidence>
<dbReference type="Proteomes" id="UP000799750">
    <property type="component" value="Unassembled WGS sequence"/>
</dbReference>
<dbReference type="AlphaFoldDB" id="A0A6A6Q9T9"/>
<feature type="compositionally biased region" description="Low complexity" evidence="1">
    <location>
        <begin position="366"/>
        <end position="384"/>
    </location>
</feature>
<sequence>MMNLNLPISNIAVAFAGHTAFVDIPKARDGGLLHVPDLAQQHPTMLLTPPNSISPTLPPHKALSDHPHGSTRAPAHQADSDVDLMDAVEHATAQGHPTALSRAALSGLEAAGAITPVMLARHHLPDILLAHGPMAIRHVLNHLAQSVPGFSRIPPAKARRLVVGALESRGGGGTKGEVEFEKVGWGRWDARLKGHPPREGRTSQQGSAPIAAHSLVRSGVSPPASVPESYTLSSAGGLQIPKSRRNARNIYSGSWAGESVLSSRDEEMEDMNMAEHEADKMSLDGSDHDSGSESSEMAEDIPGLEDDLDDVTDQEDWAAIGPDALRQGIDSFGRRDAHRSVSALVRSAPTRLKNIGPTPGSKYATQRSRLSSLQLQKQHQQSRSGRQVTPDLRISSFSSGTRVGARVSSAAIPSDSYDVMDQNTQEREAIEALLRMGSM</sequence>
<dbReference type="PANTHER" id="PTHR28164:SF1">
    <property type="entry name" value="PROTEIN STB3"/>
    <property type="match status" value="1"/>
</dbReference>
<dbReference type="OrthoDB" id="5391991at2759"/>
<proteinExistence type="predicted"/>
<feature type="compositionally biased region" description="Basic and acidic residues" evidence="1">
    <location>
        <begin position="278"/>
        <end position="291"/>
    </location>
</feature>
<feature type="region of interest" description="Disordered" evidence="1">
    <location>
        <begin position="189"/>
        <end position="209"/>
    </location>
</feature>
<protein>
    <recommendedName>
        <fullName evidence="4">Sin3 binding protein-domain-containing protein</fullName>
    </recommendedName>
</protein>
<accession>A0A6A6Q9T9</accession>
<evidence type="ECO:0000313" key="2">
    <source>
        <dbReference type="EMBL" id="KAF2488774.1"/>
    </source>
</evidence>
<name>A0A6A6Q9T9_9PEZI</name>
<organism evidence="2 3">
    <name type="scientific">Lophium mytilinum</name>
    <dbReference type="NCBI Taxonomy" id="390894"/>
    <lineage>
        <taxon>Eukaryota</taxon>
        <taxon>Fungi</taxon>
        <taxon>Dikarya</taxon>
        <taxon>Ascomycota</taxon>
        <taxon>Pezizomycotina</taxon>
        <taxon>Dothideomycetes</taxon>
        <taxon>Pleosporomycetidae</taxon>
        <taxon>Mytilinidiales</taxon>
        <taxon>Mytilinidiaceae</taxon>
        <taxon>Lophium</taxon>
    </lineage>
</organism>
<dbReference type="EMBL" id="MU004200">
    <property type="protein sequence ID" value="KAF2488774.1"/>
    <property type="molecule type" value="Genomic_DNA"/>
</dbReference>
<evidence type="ECO:0000256" key="1">
    <source>
        <dbReference type="SAM" id="MobiDB-lite"/>
    </source>
</evidence>
<feature type="region of interest" description="Disordered" evidence="1">
    <location>
        <begin position="48"/>
        <end position="76"/>
    </location>
</feature>
<dbReference type="Pfam" id="PF10330">
    <property type="entry name" value="Stb3"/>
    <property type="match status" value="1"/>
</dbReference>
<reference evidence="2" key="1">
    <citation type="journal article" date="2020" name="Stud. Mycol.">
        <title>101 Dothideomycetes genomes: a test case for predicting lifestyles and emergence of pathogens.</title>
        <authorList>
            <person name="Haridas S."/>
            <person name="Albert R."/>
            <person name="Binder M."/>
            <person name="Bloem J."/>
            <person name="Labutti K."/>
            <person name="Salamov A."/>
            <person name="Andreopoulos B."/>
            <person name="Baker S."/>
            <person name="Barry K."/>
            <person name="Bills G."/>
            <person name="Bluhm B."/>
            <person name="Cannon C."/>
            <person name="Castanera R."/>
            <person name="Culley D."/>
            <person name="Daum C."/>
            <person name="Ezra D."/>
            <person name="Gonzalez J."/>
            <person name="Henrissat B."/>
            <person name="Kuo A."/>
            <person name="Liang C."/>
            <person name="Lipzen A."/>
            <person name="Lutzoni F."/>
            <person name="Magnuson J."/>
            <person name="Mondo S."/>
            <person name="Nolan M."/>
            <person name="Ohm R."/>
            <person name="Pangilinan J."/>
            <person name="Park H.-J."/>
            <person name="Ramirez L."/>
            <person name="Alfaro M."/>
            <person name="Sun H."/>
            <person name="Tritt A."/>
            <person name="Yoshinaga Y."/>
            <person name="Zwiers L.-H."/>
            <person name="Turgeon B."/>
            <person name="Goodwin S."/>
            <person name="Spatafora J."/>
            <person name="Crous P."/>
            <person name="Grigoriev I."/>
        </authorList>
    </citation>
    <scope>NUCLEOTIDE SEQUENCE</scope>
    <source>
        <strain evidence="2">CBS 269.34</strain>
    </source>
</reference>
<feature type="region of interest" description="Disordered" evidence="1">
    <location>
        <begin position="278"/>
        <end position="308"/>
    </location>
</feature>
<gene>
    <name evidence="2" type="ORF">BU16DRAFT_575803</name>
</gene>
<dbReference type="GO" id="GO:0000432">
    <property type="term" value="P:positive regulation of transcription from RNA polymerase II promoter by glucose"/>
    <property type="evidence" value="ECO:0007669"/>
    <property type="project" value="TreeGrafter"/>
</dbReference>
<dbReference type="GO" id="GO:0043565">
    <property type="term" value="F:sequence-specific DNA binding"/>
    <property type="evidence" value="ECO:0007669"/>
    <property type="project" value="TreeGrafter"/>
</dbReference>
<keyword evidence="3" id="KW-1185">Reference proteome</keyword>
<feature type="region of interest" description="Disordered" evidence="1">
    <location>
        <begin position="348"/>
        <end position="392"/>
    </location>
</feature>
<evidence type="ECO:0008006" key="4">
    <source>
        <dbReference type="Google" id="ProtNLM"/>
    </source>
</evidence>
<feature type="compositionally biased region" description="Basic and acidic residues" evidence="1">
    <location>
        <begin position="189"/>
        <end position="201"/>
    </location>
</feature>
<dbReference type="GO" id="GO:0005634">
    <property type="term" value="C:nucleus"/>
    <property type="evidence" value="ECO:0007669"/>
    <property type="project" value="TreeGrafter"/>
</dbReference>
<dbReference type="PANTHER" id="PTHR28164">
    <property type="entry name" value="PROTEIN STB3"/>
    <property type="match status" value="1"/>
</dbReference>
<feature type="compositionally biased region" description="Acidic residues" evidence="1">
    <location>
        <begin position="296"/>
        <end position="308"/>
    </location>
</feature>